<dbReference type="InterPro" id="IPR000424">
    <property type="entry name" value="Primosome_PriB/ssb"/>
</dbReference>
<name>A0A140DUS3_9FIRM</name>
<dbReference type="EMBL" id="CP011391">
    <property type="protein sequence ID" value="AMK54400.1"/>
    <property type="molecule type" value="Genomic_DNA"/>
</dbReference>
<evidence type="ECO:0008006" key="5">
    <source>
        <dbReference type="Google" id="ProtNLM"/>
    </source>
</evidence>
<keyword evidence="1 2" id="KW-0238">DNA-binding</keyword>
<dbReference type="Proteomes" id="UP000069771">
    <property type="component" value="Chromosome"/>
</dbReference>
<organism evidence="3 4">
    <name type="scientific">Faecalibaculum rodentium</name>
    <dbReference type="NCBI Taxonomy" id="1702221"/>
    <lineage>
        <taxon>Bacteria</taxon>
        <taxon>Bacillati</taxon>
        <taxon>Bacillota</taxon>
        <taxon>Erysipelotrichia</taxon>
        <taxon>Erysipelotrichales</taxon>
        <taxon>Erysipelotrichaceae</taxon>
        <taxon>Faecalibaculum</taxon>
    </lineage>
</organism>
<dbReference type="SUPFAM" id="SSF50249">
    <property type="entry name" value="Nucleic acid-binding proteins"/>
    <property type="match status" value="1"/>
</dbReference>
<dbReference type="GO" id="GO:0003697">
    <property type="term" value="F:single-stranded DNA binding"/>
    <property type="evidence" value="ECO:0007669"/>
    <property type="project" value="InterPro"/>
</dbReference>
<dbReference type="GeneID" id="78477993"/>
<protein>
    <recommendedName>
        <fullName evidence="5">Single-stranded DNA-binding protein</fullName>
    </recommendedName>
</protein>
<evidence type="ECO:0000256" key="1">
    <source>
        <dbReference type="ARBA" id="ARBA00023125"/>
    </source>
</evidence>
<accession>A0A140DUS3</accession>
<evidence type="ECO:0000313" key="3">
    <source>
        <dbReference type="EMBL" id="AMK54400.1"/>
    </source>
</evidence>
<proteinExistence type="predicted"/>
<dbReference type="Pfam" id="PF00436">
    <property type="entry name" value="SSB"/>
    <property type="match status" value="1"/>
</dbReference>
<dbReference type="InterPro" id="IPR012340">
    <property type="entry name" value="NA-bd_OB-fold"/>
</dbReference>
<dbReference type="PROSITE" id="PS50935">
    <property type="entry name" value="SSB"/>
    <property type="match status" value="1"/>
</dbReference>
<dbReference type="AlphaFoldDB" id="A0A140DUS3"/>
<dbReference type="OrthoDB" id="9779041at2"/>
<reference evidence="3 4" key="1">
    <citation type="journal article" date="2016" name="Gut Pathog.">
        <title>Whole genome sequencing of "Faecalibaculum rodentium" ALO17, isolated from C57BL/6J laboratory mouse feces.</title>
        <authorList>
            <person name="Lim S."/>
            <person name="Chang D.H."/>
            <person name="Ahn S."/>
            <person name="Kim B.C."/>
        </authorList>
    </citation>
    <scope>NUCLEOTIDE SEQUENCE [LARGE SCALE GENOMIC DNA]</scope>
    <source>
        <strain evidence="3 4">Alo17</strain>
    </source>
</reference>
<keyword evidence="4" id="KW-1185">Reference proteome</keyword>
<evidence type="ECO:0000313" key="4">
    <source>
        <dbReference type="Proteomes" id="UP000069771"/>
    </source>
</evidence>
<sequence length="114" mass="12874">MIDEFTVAGILHQPPAERTAKNGNRFLTAVLICSRQMATERQRQGNAGKYAEMVEVTVYDQTCMDLLRQCRPGDFVACTGYIHSHQYRRADGSEAWLTTLIAANLSRLDVRSHE</sequence>
<dbReference type="RefSeq" id="WP_067556693.1">
    <property type="nucleotide sequence ID" value="NZ_CAJTBG010000030.1"/>
</dbReference>
<dbReference type="Gene3D" id="2.40.50.140">
    <property type="entry name" value="Nucleic acid-binding proteins"/>
    <property type="match status" value="1"/>
</dbReference>
<evidence type="ECO:0000256" key="2">
    <source>
        <dbReference type="PROSITE-ProRule" id="PRU00252"/>
    </source>
</evidence>
<dbReference type="STRING" id="1702221.AALO17_12660"/>
<dbReference type="KEGG" id="fro:AALO17_12660"/>
<gene>
    <name evidence="3" type="ORF">AALO17_12660</name>
</gene>